<reference evidence="7" key="2">
    <citation type="submission" date="2015-01" db="EMBL/GenBank/DDBJ databases">
        <title>Evolutionary Origins and Diversification of the Mycorrhizal Mutualists.</title>
        <authorList>
            <consortium name="DOE Joint Genome Institute"/>
            <consortium name="Mycorrhizal Genomics Consortium"/>
            <person name="Kohler A."/>
            <person name="Kuo A."/>
            <person name="Nagy L.G."/>
            <person name="Floudas D."/>
            <person name="Copeland A."/>
            <person name="Barry K.W."/>
            <person name="Cichocki N."/>
            <person name="Veneault-Fourrey C."/>
            <person name="LaButti K."/>
            <person name="Lindquist E.A."/>
            <person name="Lipzen A."/>
            <person name="Lundell T."/>
            <person name="Morin E."/>
            <person name="Murat C."/>
            <person name="Riley R."/>
            <person name="Ohm R."/>
            <person name="Sun H."/>
            <person name="Tunlid A."/>
            <person name="Henrissat B."/>
            <person name="Grigoriev I.V."/>
            <person name="Hibbett D.S."/>
            <person name="Martin F."/>
        </authorList>
    </citation>
    <scope>NUCLEOTIDE SEQUENCE [LARGE SCALE GENOMIC DNA]</scope>
    <source>
        <strain evidence="7">LaAM-08-1</strain>
    </source>
</reference>
<feature type="transmembrane region" description="Helical" evidence="4">
    <location>
        <begin position="396"/>
        <end position="417"/>
    </location>
</feature>
<dbReference type="InterPro" id="IPR020846">
    <property type="entry name" value="MFS_dom"/>
</dbReference>
<evidence type="ECO:0000256" key="3">
    <source>
        <dbReference type="SAM" id="MobiDB-lite"/>
    </source>
</evidence>
<feature type="transmembrane region" description="Helical" evidence="4">
    <location>
        <begin position="429"/>
        <end position="450"/>
    </location>
</feature>
<keyword evidence="4" id="KW-0812">Transmembrane</keyword>
<feature type="transmembrane region" description="Helical" evidence="4">
    <location>
        <begin position="108"/>
        <end position="127"/>
    </location>
</feature>
<dbReference type="GO" id="GO:0022857">
    <property type="term" value="F:transmembrane transporter activity"/>
    <property type="evidence" value="ECO:0007669"/>
    <property type="project" value="InterPro"/>
</dbReference>
<evidence type="ECO:0000313" key="6">
    <source>
        <dbReference type="EMBL" id="KIJ98084.1"/>
    </source>
</evidence>
<dbReference type="PANTHER" id="PTHR11360">
    <property type="entry name" value="MONOCARBOXYLATE TRANSPORTER"/>
    <property type="match status" value="1"/>
</dbReference>
<dbReference type="SUPFAM" id="SSF103473">
    <property type="entry name" value="MFS general substrate transporter"/>
    <property type="match status" value="1"/>
</dbReference>
<gene>
    <name evidence="6" type="ORF">K443DRAFT_221722</name>
</gene>
<dbReference type="EMBL" id="KN838677">
    <property type="protein sequence ID" value="KIJ98084.1"/>
    <property type="molecule type" value="Genomic_DNA"/>
</dbReference>
<organism evidence="6 7">
    <name type="scientific">Laccaria amethystina LaAM-08-1</name>
    <dbReference type="NCBI Taxonomy" id="1095629"/>
    <lineage>
        <taxon>Eukaryota</taxon>
        <taxon>Fungi</taxon>
        <taxon>Dikarya</taxon>
        <taxon>Basidiomycota</taxon>
        <taxon>Agaricomycotina</taxon>
        <taxon>Agaricomycetes</taxon>
        <taxon>Agaricomycetidae</taxon>
        <taxon>Agaricales</taxon>
        <taxon>Agaricineae</taxon>
        <taxon>Hydnangiaceae</taxon>
        <taxon>Laccaria</taxon>
    </lineage>
</organism>
<dbReference type="Proteomes" id="UP000054477">
    <property type="component" value="Unassembled WGS sequence"/>
</dbReference>
<evidence type="ECO:0000313" key="7">
    <source>
        <dbReference type="Proteomes" id="UP000054477"/>
    </source>
</evidence>
<dbReference type="HOGENOM" id="CLU_001265_1_0_1"/>
<keyword evidence="7" id="KW-1185">Reference proteome</keyword>
<comment type="similarity">
    <text evidence="2">Belongs to the major facilitator superfamily. Monocarboxylate porter (TC 2.A.1.13) family.</text>
</comment>
<evidence type="ECO:0000256" key="2">
    <source>
        <dbReference type="ARBA" id="ARBA00006727"/>
    </source>
</evidence>
<feature type="transmembrane region" description="Helical" evidence="4">
    <location>
        <begin position="164"/>
        <end position="183"/>
    </location>
</feature>
<comment type="subcellular location">
    <subcellularLocation>
        <location evidence="1">Membrane</location>
        <topology evidence="1">Multi-pass membrane protein</topology>
    </subcellularLocation>
</comment>
<reference evidence="6 7" key="1">
    <citation type="submission" date="2014-04" db="EMBL/GenBank/DDBJ databases">
        <authorList>
            <consortium name="DOE Joint Genome Institute"/>
            <person name="Kuo A."/>
            <person name="Kohler A."/>
            <person name="Nagy L.G."/>
            <person name="Floudas D."/>
            <person name="Copeland A."/>
            <person name="Barry K.W."/>
            <person name="Cichocki N."/>
            <person name="Veneault-Fourrey C."/>
            <person name="LaButti K."/>
            <person name="Lindquist E.A."/>
            <person name="Lipzen A."/>
            <person name="Lundell T."/>
            <person name="Morin E."/>
            <person name="Murat C."/>
            <person name="Sun H."/>
            <person name="Tunlid A."/>
            <person name="Henrissat B."/>
            <person name="Grigoriev I.V."/>
            <person name="Hibbett D.S."/>
            <person name="Martin F."/>
            <person name="Nordberg H.P."/>
            <person name="Cantor M.N."/>
            <person name="Hua S.X."/>
        </authorList>
    </citation>
    <scope>NUCLEOTIDE SEQUENCE [LARGE SCALE GENOMIC DNA]</scope>
    <source>
        <strain evidence="6 7">LaAM-08-1</strain>
    </source>
</reference>
<feature type="transmembrane region" description="Helical" evidence="4">
    <location>
        <begin position="359"/>
        <end position="384"/>
    </location>
</feature>
<dbReference type="OrthoDB" id="6509908at2759"/>
<dbReference type="InterPro" id="IPR036259">
    <property type="entry name" value="MFS_trans_sf"/>
</dbReference>
<dbReference type="Gene3D" id="1.20.1250.20">
    <property type="entry name" value="MFS general substrate transporter like domains"/>
    <property type="match status" value="2"/>
</dbReference>
<feature type="compositionally biased region" description="Basic and acidic residues" evidence="3">
    <location>
        <begin position="1"/>
        <end position="10"/>
    </location>
</feature>
<sequence>MSVVDIEKFSQKPPAGSFPSLDSDHECTRPPFLQHAPQPTSPARSISESGTLELLTCEHQYSDGGFKANLTVVGAFIALFCTFGLLNAFGTFQAWYTAHQLQHMSPSTISWIGSLQLWVFFFSGWPIGRVFDSYGPTRLMIAGTLCYLVSILATSFSVLYYQYVLSQGILFGLSVGLLFYPSLASISTHFLKYRATAIGIAIAGSGLGGVVHPIVLQHLFEAVGFGWGVRISGLAGFVGCVAATLTVKSAPSPTQRGPSSDLKILPDARFSLLAGGSCLVTLGLFIPFFYIVDYARHISVSEHMSFYVLAVLNAGGVLGRLAPATLSDTIGCFNLLAPSAFLCGLSCLILWIVTAKSLATLMLFASIYGFFSGAVISLVNPCVAQISHIRQIGTRIGMLYSVISFPSLLGGPAAGALLTRGHGSFDGLIIFSGSTIIAGSLLILVAKLLVDSRVFARV</sequence>
<evidence type="ECO:0000256" key="4">
    <source>
        <dbReference type="SAM" id="Phobius"/>
    </source>
</evidence>
<feature type="region of interest" description="Disordered" evidence="3">
    <location>
        <begin position="1"/>
        <end position="23"/>
    </location>
</feature>
<evidence type="ECO:0000259" key="5">
    <source>
        <dbReference type="PROSITE" id="PS50850"/>
    </source>
</evidence>
<feature type="transmembrane region" description="Helical" evidence="4">
    <location>
        <begin position="195"/>
        <end position="215"/>
    </location>
</feature>
<feature type="transmembrane region" description="Helical" evidence="4">
    <location>
        <begin position="268"/>
        <end position="292"/>
    </location>
</feature>
<feature type="domain" description="Major facilitator superfamily (MFS) profile" evidence="5">
    <location>
        <begin position="67"/>
        <end position="450"/>
    </location>
</feature>
<dbReference type="PANTHER" id="PTHR11360:SF177">
    <property type="entry name" value="RIBOFLAVIN TRANSPORTER MCH5"/>
    <property type="match status" value="1"/>
</dbReference>
<feature type="transmembrane region" description="Helical" evidence="4">
    <location>
        <begin position="70"/>
        <end position="96"/>
    </location>
</feature>
<keyword evidence="4" id="KW-0472">Membrane</keyword>
<feature type="transmembrane region" description="Helical" evidence="4">
    <location>
        <begin position="227"/>
        <end position="247"/>
    </location>
</feature>
<dbReference type="AlphaFoldDB" id="A0A0C9WME1"/>
<dbReference type="PROSITE" id="PS50850">
    <property type="entry name" value="MFS"/>
    <property type="match status" value="1"/>
</dbReference>
<keyword evidence="4" id="KW-1133">Transmembrane helix</keyword>
<protein>
    <recommendedName>
        <fullName evidence="5">Major facilitator superfamily (MFS) profile domain-containing protein</fullName>
    </recommendedName>
</protein>
<dbReference type="Pfam" id="PF07690">
    <property type="entry name" value="MFS_1"/>
    <property type="match status" value="1"/>
</dbReference>
<dbReference type="InterPro" id="IPR050327">
    <property type="entry name" value="Proton-linked_MCT"/>
</dbReference>
<feature type="transmembrane region" description="Helical" evidence="4">
    <location>
        <begin position="139"/>
        <end position="158"/>
    </location>
</feature>
<proteinExistence type="inferred from homology"/>
<dbReference type="InterPro" id="IPR011701">
    <property type="entry name" value="MFS"/>
</dbReference>
<accession>A0A0C9WME1</accession>
<name>A0A0C9WME1_9AGAR</name>
<dbReference type="GO" id="GO:0016020">
    <property type="term" value="C:membrane"/>
    <property type="evidence" value="ECO:0007669"/>
    <property type="project" value="UniProtKB-SubCell"/>
</dbReference>
<feature type="transmembrane region" description="Helical" evidence="4">
    <location>
        <begin position="333"/>
        <end position="353"/>
    </location>
</feature>
<evidence type="ECO:0000256" key="1">
    <source>
        <dbReference type="ARBA" id="ARBA00004141"/>
    </source>
</evidence>
<feature type="transmembrane region" description="Helical" evidence="4">
    <location>
        <begin position="304"/>
        <end position="321"/>
    </location>
</feature>